<dbReference type="PANTHER" id="PTHR45846:SF1">
    <property type="entry name" value="TRNA-DIHYDROURIDINE(47) SYNTHASE [NAD(P)(+)]-LIKE"/>
    <property type="match status" value="1"/>
</dbReference>
<keyword evidence="2" id="KW-0820">tRNA-binding</keyword>
<sequence>MRIGALSVDPPLLLAPMAGITDRDFRLLIRRLGGCGLVSMEFISAVGLLKEKPSTLRMLHFVEEERPIAIQIYGSDPETMAEAASQVEAMGADVCDINMGCPANKVLKGCAGAALTGDPELARRIVREVRKRIRIPLTVKFRLGVRSDRLTYLELGRIFQDEGVNAITLHPRTAKQMFTGQADWSAIARLVETVSIPVIGNGDVKTPEDALRMFRETGCQGVMIGRAALLNPWIFRQTADLLAGRQPQEPTLEDRYRLMRQHFSWVLQREDAKTALHKLKTFVGWYTHGLPHGRRLRCQLSQLQSAEDIMASVDAFFTAQMEGA</sequence>
<comment type="catalytic activity">
    <reaction evidence="9">
        <text>a 5,6-dihydrouridine in tRNA + NADP(+) = a uridine in tRNA + NADPH + H(+)</text>
        <dbReference type="Rhea" id="RHEA:23624"/>
        <dbReference type="Rhea" id="RHEA-COMP:13339"/>
        <dbReference type="Rhea" id="RHEA-COMP:13887"/>
        <dbReference type="ChEBI" id="CHEBI:15378"/>
        <dbReference type="ChEBI" id="CHEBI:57783"/>
        <dbReference type="ChEBI" id="CHEBI:58349"/>
        <dbReference type="ChEBI" id="CHEBI:65315"/>
        <dbReference type="ChEBI" id="CHEBI:74443"/>
    </reaction>
</comment>
<protein>
    <recommendedName>
        <fullName evidence="11">tRNA-dihydrouridine synthase</fullName>
        <ecNumber evidence="11">1.3.1.-</ecNumber>
    </recommendedName>
</protein>
<dbReference type="GO" id="GO:0000049">
    <property type="term" value="F:tRNA binding"/>
    <property type="evidence" value="ECO:0007669"/>
    <property type="project" value="UniProtKB-KW"/>
</dbReference>
<evidence type="ECO:0000256" key="9">
    <source>
        <dbReference type="ARBA" id="ARBA00048205"/>
    </source>
</evidence>
<feature type="active site" description="Proton donor" evidence="12">
    <location>
        <position position="101"/>
    </location>
</feature>
<evidence type="ECO:0000256" key="5">
    <source>
        <dbReference type="ARBA" id="ARBA00022694"/>
    </source>
</evidence>
<evidence type="ECO:0000256" key="4">
    <source>
        <dbReference type="ARBA" id="ARBA00022643"/>
    </source>
</evidence>
<proteinExistence type="inferred from homology"/>
<dbReference type="InterPro" id="IPR035587">
    <property type="entry name" value="DUS-like_FMN-bd"/>
</dbReference>
<dbReference type="AlphaFoldDB" id="A0A062XV63"/>
<evidence type="ECO:0000313" key="16">
    <source>
        <dbReference type="Proteomes" id="UP000027284"/>
    </source>
</evidence>
<reference evidence="15 16" key="1">
    <citation type="submission" date="2014-04" db="EMBL/GenBank/DDBJ databases">
        <title>The Genome Sequence of Thermoanaerobaculum aquaticum MP-01, The First Cultivated Group 23 Acidobacterium.</title>
        <authorList>
            <person name="Stamps B.W."/>
            <person name="Losey N.A."/>
            <person name="Lawson P.A."/>
            <person name="Stevenson B.S."/>
        </authorList>
    </citation>
    <scope>NUCLEOTIDE SEQUENCE [LARGE SCALE GENOMIC DNA]</scope>
    <source>
        <strain evidence="15 16">MP-01</strain>
    </source>
</reference>
<evidence type="ECO:0000256" key="2">
    <source>
        <dbReference type="ARBA" id="ARBA00022555"/>
    </source>
</evidence>
<dbReference type="GO" id="GO:0050660">
    <property type="term" value="F:flavin adenine dinucleotide binding"/>
    <property type="evidence" value="ECO:0007669"/>
    <property type="project" value="InterPro"/>
</dbReference>
<dbReference type="PIRSF" id="PIRSF006621">
    <property type="entry name" value="Dus"/>
    <property type="match status" value="1"/>
</dbReference>
<dbReference type="PANTHER" id="PTHR45846">
    <property type="entry name" value="TRNA-DIHYDROURIDINE(47) SYNTHASE [NAD(P)(+)]-LIKE"/>
    <property type="match status" value="1"/>
</dbReference>
<dbReference type="Gene3D" id="1.10.1200.80">
    <property type="entry name" value="Putative flavin oxidoreducatase, domain 2"/>
    <property type="match status" value="1"/>
</dbReference>
<dbReference type="NCBIfam" id="TIGR00737">
    <property type="entry name" value="nifR3_yhdG"/>
    <property type="match status" value="1"/>
</dbReference>
<dbReference type="OrthoDB" id="9764501at2"/>
<keyword evidence="6" id="KW-0521">NADP</keyword>
<keyword evidence="4 11" id="KW-0288">FMN</keyword>
<dbReference type="STRING" id="1312852.EG19_08925"/>
<accession>A0A062XV63</accession>
<comment type="similarity">
    <text evidence="11">Belongs to the dus family.</text>
</comment>
<evidence type="ECO:0000256" key="11">
    <source>
        <dbReference type="PIRNR" id="PIRNR006621"/>
    </source>
</evidence>
<keyword evidence="3 11" id="KW-0285">Flavoprotein</keyword>
<evidence type="ECO:0000256" key="12">
    <source>
        <dbReference type="PIRSR" id="PIRSR006621-1"/>
    </source>
</evidence>
<keyword evidence="13" id="KW-0547">Nucleotide-binding</keyword>
<feature type="binding site" evidence="13">
    <location>
        <begin position="225"/>
        <end position="226"/>
    </location>
    <ligand>
        <name>FMN</name>
        <dbReference type="ChEBI" id="CHEBI:58210"/>
    </ligand>
</feature>
<dbReference type="InterPro" id="IPR004652">
    <property type="entry name" value="DusB-like"/>
</dbReference>
<dbReference type="SUPFAM" id="SSF51395">
    <property type="entry name" value="FMN-linked oxidoreductases"/>
    <property type="match status" value="1"/>
</dbReference>
<dbReference type="Proteomes" id="UP000027284">
    <property type="component" value="Unassembled WGS sequence"/>
</dbReference>
<evidence type="ECO:0000313" key="15">
    <source>
        <dbReference type="EMBL" id="KDA54763.1"/>
    </source>
</evidence>
<feature type="domain" description="DUS-like FMN-binding" evidence="14">
    <location>
        <begin position="13"/>
        <end position="317"/>
    </location>
</feature>
<dbReference type="InterPro" id="IPR024036">
    <property type="entry name" value="tRNA-dHydroUridine_Synthase_C"/>
</dbReference>
<evidence type="ECO:0000256" key="7">
    <source>
        <dbReference type="ARBA" id="ARBA00022884"/>
    </source>
</evidence>
<keyword evidence="16" id="KW-1185">Reference proteome</keyword>
<evidence type="ECO:0000256" key="13">
    <source>
        <dbReference type="PIRSR" id="PIRSR006621-2"/>
    </source>
</evidence>
<feature type="binding site" evidence="13">
    <location>
        <position position="170"/>
    </location>
    <ligand>
        <name>FMN</name>
        <dbReference type="ChEBI" id="CHEBI:58210"/>
    </ligand>
</feature>
<organism evidence="15 16">
    <name type="scientific">Thermoanaerobaculum aquaticum</name>
    <dbReference type="NCBI Taxonomy" id="1312852"/>
    <lineage>
        <taxon>Bacteria</taxon>
        <taxon>Pseudomonadati</taxon>
        <taxon>Acidobacteriota</taxon>
        <taxon>Thermoanaerobaculia</taxon>
        <taxon>Thermoanaerobaculales</taxon>
        <taxon>Thermoanaerobaculaceae</taxon>
        <taxon>Thermoanaerobaculum</taxon>
    </lineage>
</organism>
<dbReference type="InterPro" id="IPR001269">
    <property type="entry name" value="DUS_fam"/>
</dbReference>
<dbReference type="Gene3D" id="3.20.20.70">
    <property type="entry name" value="Aldolase class I"/>
    <property type="match status" value="1"/>
</dbReference>
<evidence type="ECO:0000256" key="1">
    <source>
        <dbReference type="ARBA" id="ARBA00002790"/>
    </source>
</evidence>
<dbReference type="RefSeq" id="WP_038046645.1">
    <property type="nucleotide sequence ID" value="NZ_JMFG01000004.1"/>
</dbReference>
<evidence type="ECO:0000259" key="14">
    <source>
        <dbReference type="Pfam" id="PF01207"/>
    </source>
</evidence>
<dbReference type="Pfam" id="PF01207">
    <property type="entry name" value="Dus"/>
    <property type="match status" value="1"/>
</dbReference>
<comment type="caution">
    <text evidence="15">The sequence shown here is derived from an EMBL/GenBank/DDBJ whole genome shotgun (WGS) entry which is preliminary data.</text>
</comment>
<evidence type="ECO:0000256" key="10">
    <source>
        <dbReference type="ARBA" id="ARBA00048802"/>
    </source>
</evidence>
<evidence type="ECO:0000256" key="8">
    <source>
        <dbReference type="ARBA" id="ARBA00023002"/>
    </source>
</evidence>
<keyword evidence="7" id="KW-0694">RNA-binding</keyword>
<evidence type="ECO:0000256" key="6">
    <source>
        <dbReference type="ARBA" id="ARBA00022857"/>
    </source>
</evidence>
<keyword evidence="8 11" id="KW-0560">Oxidoreductase</keyword>
<dbReference type="EMBL" id="JMFG01000004">
    <property type="protein sequence ID" value="KDA54763.1"/>
    <property type="molecule type" value="Genomic_DNA"/>
</dbReference>
<comment type="cofactor">
    <cofactor evidence="11 13">
        <name>FMN</name>
        <dbReference type="ChEBI" id="CHEBI:58210"/>
    </cofactor>
</comment>
<comment type="function">
    <text evidence="1 11">Catalyzes the synthesis of 5,6-dihydrouridine (D), a modified base found in the D-loop of most tRNAs, via the reduction of the C5-C6 double bond in target uridines.</text>
</comment>
<name>A0A062XV63_9BACT</name>
<evidence type="ECO:0000256" key="3">
    <source>
        <dbReference type="ARBA" id="ARBA00022630"/>
    </source>
</evidence>
<feature type="binding site" evidence="13">
    <location>
        <begin position="16"/>
        <end position="18"/>
    </location>
    <ligand>
        <name>FMN</name>
        <dbReference type="ChEBI" id="CHEBI:58210"/>
    </ligand>
</feature>
<feature type="binding site" evidence="13">
    <location>
        <position position="140"/>
    </location>
    <ligand>
        <name>FMN</name>
        <dbReference type="ChEBI" id="CHEBI:58210"/>
    </ligand>
</feature>
<gene>
    <name evidence="15" type="ORF">EG19_08925</name>
</gene>
<keyword evidence="5 11" id="KW-0819">tRNA processing</keyword>
<dbReference type="GO" id="GO:0017150">
    <property type="term" value="F:tRNA dihydrouridine synthase activity"/>
    <property type="evidence" value="ECO:0007669"/>
    <property type="project" value="InterPro"/>
</dbReference>
<feature type="binding site" evidence="13">
    <location>
        <position position="71"/>
    </location>
    <ligand>
        <name>FMN</name>
        <dbReference type="ChEBI" id="CHEBI:58210"/>
    </ligand>
</feature>
<dbReference type="InterPro" id="IPR013785">
    <property type="entry name" value="Aldolase_TIM"/>
</dbReference>
<dbReference type="EC" id="1.3.1.-" evidence="11"/>
<comment type="catalytic activity">
    <reaction evidence="10">
        <text>a 5,6-dihydrouridine in tRNA + NAD(+) = a uridine in tRNA + NADH + H(+)</text>
        <dbReference type="Rhea" id="RHEA:54452"/>
        <dbReference type="Rhea" id="RHEA-COMP:13339"/>
        <dbReference type="Rhea" id="RHEA-COMP:13887"/>
        <dbReference type="ChEBI" id="CHEBI:15378"/>
        <dbReference type="ChEBI" id="CHEBI:57540"/>
        <dbReference type="ChEBI" id="CHEBI:57945"/>
        <dbReference type="ChEBI" id="CHEBI:65315"/>
        <dbReference type="ChEBI" id="CHEBI:74443"/>
    </reaction>
</comment>
<dbReference type="CDD" id="cd02801">
    <property type="entry name" value="DUS_like_FMN"/>
    <property type="match status" value="1"/>
</dbReference>